<dbReference type="STRING" id="356660.SAMN05444336_101792"/>
<gene>
    <name evidence="1" type="ORF">SAMN05444336_101792</name>
</gene>
<dbReference type="EMBL" id="FNMZ01000001">
    <property type="protein sequence ID" value="SDW35621.1"/>
    <property type="molecule type" value="Genomic_DNA"/>
</dbReference>
<dbReference type="AlphaFoldDB" id="A0A1H2SVD2"/>
<evidence type="ECO:0000313" key="1">
    <source>
        <dbReference type="EMBL" id="SDW35621.1"/>
    </source>
</evidence>
<evidence type="ECO:0000313" key="2">
    <source>
        <dbReference type="Proteomes" id="UP000199118"/>
    </source>
</evidence>
<name>A0A1H2SVD2_9RHOB</name>
<keyword evidence="2" id="KW-1185">Reference proteome</keyword>
<dbReference type="Pfam" id="PF05521">
    <property type="entry name" value="Phage_HCP"/>
    <property type="match status" value="1"/>
</dbReference>
<proteinExistence type="predicted"/>
<dbReference type="Gene3D" id="2.40.10.270">
    <property type="entry name" value="Bacteriophage SPP1 head-tail adaptor protein"/>
    <property type="match status" value="1"/>
</dbReference>
<protein>
    <submittedName>
        <fullName evidence="1">Phage head-tail adaptor, putative, SPP1 family</fullName>
    </submittedName>
</protein>
<dbReference type="InterPro" id="IPR008767">
    <property type="entry name" value="Phage_SPP1_head-tail_adaptor"/>
</dbReference>
<dbReference type="NCBIfam" id="TIGR01563">
    <property type="entry name" value="gp16_SPP1"/>
    <property type="match status" value="1"/>
</dbReference>
<reference evidence="1 2" key="1">
    <citation type="submission" date="2016-10" db="EMBL/GenBank/DDBJ databases">
        <authorList>
            <person name="de Groot N.N."/>
        </authorList>
    </citation>
    <scope>NUCLEOTIDE SEQUENCE [LARGE SCALE GENOMIC DNA]</scope>
    <source>
        <strain evidence="1 2">DSM 17890</strain>
    </source>
</reference>
<sequence length="117" mass="12717">MSAAIPMAPVLNRRLVLESPERVPDGAGGGGLGWLELGVLWGAITPRAGRELERGGRQGSRVSHRILVRAAPVGASTRPRADQRFRENGRTFRIRAVTEADARGRFLTCWADEETTA</sequence>
<accession>A0A1H2SVD2</accession>
<dbReference type="Proteomes" id="UP000199118">
    <property type="component" value="Unassembled WGS sequence"/>
</dbReference>
<dbReference type="InterPro" id="IPR038666">
    <property type="entry name" value="SSP1_head-tail_sf"/>
</dbReference>
<organism evidence="1 2">
    <name type="scientific">Albimonas donghaensis</name>
    <dbReference type="NCBI Taxonomy" id="356660"/>
    <lineage>
        <taxon>Bacteria</taxon>
        <taxon>Pseudomonadati</taxon>
        <taxon>Pseudomonadota</taxon>
        <taxon>Alphaproteobacteria</taxon>
        <taxon>Rhodobacterales</taxon>
        <taxon>Paracoccaceae</taxon>
        <taxon>Albimonas</taxon>
    </lineage>
</organism>